<evidence type="ECO:0000313" key="2">
    <source>
        <dbReference type="EMBL" id="RIX27540.1"/>
    </source>
</evidence>
<comment type="caution">
    <text evidence="2">The sequence shown here is derived from an EMBL/GenBank/DDBJ whole genome shotgun (WGS) entry which is preliminary data.</text>
</comment>
<dbReference type="Gene3D" id="1.10.3300.10">
    <property type="entry name" value="Jann2411-like domain"/>
    <property type="match status" value="1"/>
</dbReference>
<proteinExistence type="predicted"/>
<evidence type="ECO:0000259" key="1">
    <source>
        <dbReference type="Pfam" id="PF11706"/>
    </source>
</evidence>
<dbReference type="EMBL" id="QXTG01000002">
    <property type="protein sequence ID" value="RIX27540.1"/>
    <property type="molecule type" value="Genomic_DNA"/>
</dbReference>
<dbReference type="InterPro" id="IPR023286">
    <property type="entry name" value="ABATE_dom_sf"/>
</dbReference>
<dbReference type="OrthoDB" id="3531194at2"/>
<dbReference type="AlphaFoldDB" id="A0A3A1TUI4"/>
<name>A0A3A1TUI4_9MICO</name>
<dbReference type="InterPro" id="IPR021005">
    <property type="entry name" value="Znf_CGNR"/>
</dbReference>
<dbReference type="RefSeq" id="WP_119481849.1">
    <property type="nucleotide sequence ID" value="NZ_QXTG01000002.1"/>
</dbReference>
<feature type="domain" description="Zinc finger CGNR" evidence="1">
    <location>
        <begin position="138"/>
        <end position="180"/>
    </location>
</feature>
<dbReference type="Proteomes" id="UP000265742">
    <property type="component" value="Unassembled WGS sequence"/>
</dbReference>
<protein>
    <submittedName>
        <fullName evidence="2">CGNR zinc finger domain-containing protein</fullName>
    </submittedName>
</protein>
<sequence length="185" mass="20425">MFTNDVELSLQAATTLVNTLPDASHSGEDELTTIEQLSAWFEGEGFTGDRLGTPEELEALRALRLRLRALWAMETDRDAAALVNAMLAEGGALPRLVDHDGLGWHIHANSPDAPLADRVMVEIAMAWVDVLRQDERARMKRCAADDCEAVLVDFSRNRSKRFCDVGNCGNRMNVRAFRARNAASA</sequence>
<accession>A0A3A1TUI4</accession>
<evidence type="ECO:0000313" key="3">
    <source>
        <dbReference type="Proteomes" id="UP000265742"/>
    </source>
</evidence>
<dbReference type="Pfam" id="PF11706">
    <property type="entry name" value="zf-CGNR"/>
    <property type="match status" value="1"/>
</dbReference>
<organism evidence="2 3">
    <name type="scientific">Amnibacterium setariae</name>
    <dbReference type="NCBI Taxonomy" id="2306585"/>
    <lineage>
        <taxon>Bacteria</taxon>
        <taxon>Bacillati</taxon>
        <taxon>Actinomycetota</taxon>
        <taxon>Actinomycetes</taxon>
        <taxon>Micrococcales</taxon>
        <taxon>Microbacteriaceae</taxon>
        <taxon>Amnibacterium</taxon>
    </lineage>
</organism>
<reference evidence="3" key="1">
    <citation type="submission" date="2018-09" db="EMBL/GenBank/DDBJ databases">
        <authorList>
            <person name="Kim I."/>
        </authorList>
    </citation>
    <scope>NUCLEOTIDE SEQUENCE [LARGE SCALE GENOMIC DNA]</scope>
    <source>
        <strain evidence="3">DD4a</strain>
    </source>
</reference>
<dbReference type="InterPro" id="IPR010852">
    <property type="entry name" value="ABATE"/>
</dbReference>
<gene>
    <name evidence="2" type="ORF">D1781_08135</name>
</gene>
<dbReference type="SUPFAM" id="SSF160904">
    <property type="entry name" value="Jann2411-like"/>
    <property type="match status" value="1"/>
</dbReference>
<dbReference type="PANTHER" id="PTHR35525">
    <property type="entry name" value="BLL6575 PROTEIN"/>
    <property type="match status" value="1"/>
</dbReference>
<dbReference type="PANTHER" id="PTHR35525:SF3">
    <property type="entry name" value="BLL6575 PROTEIN"/>
    <property type="match status" value="1"/>
</dbReference>
<keyword evidence="3" id="KW-1185">Reference proteome</keyword>
<dbReference type="Pfam" id="PF07336">
    <property type="entry name" value="ABATE"/>
    <property type="match status" value="1"/>
</dbReference>